<evidence type="ECO:0000259" key="5">
    <source>
        <dbReference type="Pfam" id="PF00266"/>
    </source>
</evidence>
<keyword evidence="7" id="KW-1185">Reference proteome</keyword>
<comment type="caution">
    <text evidence="6">The sequence shown here is derived from an EMBL/GenBank/DDBJ whole genome shotgun (WGS) entry which is preliminary data.</text>
</comment>
<sequence>MNTDKIREEIRGLSDDKLFFNNAGSSLMPNIVVDSMIDYLQQEEQFGGYEVANRNAKLLENFYTETAKLINCKPSNIAFMTSATEAFSKALSSIIFKEGDVVITTADDYISNQITFISLQKRLNVKIIRIKKLEDNELDLEDLENLIQQHQPKLVAVTHIPTNSGLIQDIEAVGKICRQYDILYLADCCQSVGQMVVDVEKIGCDFLTATGRKFMRGPRGSGFLYVSDRVLEKKYAPVLLDMRGAHWSEYNNYELFKTAKRFEHWEVSYAAVLGMMEAVKYANNVGLNNIENYNRKLAETLRINLKNSGFKVLDIGNNLCSIVTFCGPDNDLENIQKVLRENNVFFSASYKHSALIDFTDKKVDGAVRLSPHYFNTLGEIEKVSDILKKSLK</sequence>
<dbReference type="InterPro" id="IPR015422">
    <property type="entry name" value="PyrdxlP-dep_Trfase_small"/>
</dbReference>
<dbReference type="Gene3D" id="3.40.640.10">
    <property type="entry name" value="Type I PLP-dependent aspartate aminotransferase-like (Major domain)"/>
    <property type="match status" value="1"/>
</dbReference>
<dbReference type="Pfam" id="PF00266">
    <property type="entry name" value="Aminotran_5"/>
    <property type="match status" value="1"/>
</dbReference>
<accession>A0A9Q3YYV0</accession>
<dbReference type="RefSeq" id="WP_230668874.1">
    <property type="nucleotide sequence ID" value="NZ_JAJNAY010000001.1"/>
</dbReference>
<dbReference type="InterPro" id="IPR015424">
    <property type="entry name" value="PyrdxlP-dep_Trfase"/>
</dbReference>
<dbReference type="Gene3D" id="3.90.1150.10">
    <property type="entry name" value="Aspartate Aminotransferase, domain 1"/>
    <property type="match status" value="1"/>
</dbReference>
<evidence type="ECO:0000256" key="1">
    <source>
        <dbReference type="ARBA" id="ARBA00001933"/>
    </source>
</evidence>
<keyword evidence="6" id="KW-0032">Aminotransferase</keyword>
<dbReference type="InterPro" id="IPR000192">
    <property type="entry name" value="Aminotrans_V_dom"/>
</dbReference>
<dbReference type="PROSITE" id="PS00595">
    <property type="entry name" value="AA_TRANSFER_CLASS_5"/>
    <property type="match status" value="1"/>
</dbReference>
<dbReference type="InterPro" id="IPR020578">
    <property type="entry name" value="Aminotrans_V_PyrdxlP_BS"/>
</dbReference>
<dbReference type="SUPFAM" id="SSF53383">
    <property type="entry name" value="PLP-dependent transferases"/>
    <property type="match status" value="1"/>
</dbReference>
<dbReference type="EMBL" id="JAJNAY010000001">
    <property type="protein sequence ID" value="MCD1117090.1"/>
    <property type="molecule type" value="Genomic_DNA"/>
</dbReference>
<name>A0A9Q3YYV0_9FLAO</name>
<comment type="cofactor">
    <cofactor evidence="1 4">
        <name>pyridoxal 5'-phosphate</name>
        <dbReference type="ChEBI" id="CHEBI:597326"/>
    </cofactor>
</comment>
<keyword evidence="2" id="KW-0663">Pyridoxal phosphate</keyword>
<dbReference type="GO" id="GO:0008483">
    <property type="term" value="F:transaminase activity"/>
    <property type="evidence" value="ECO:0007669"/>
    <property type="project" value="UniProtKB-KW"/>
</dbReference>
<dbReference type="Proteomes" id="UP001108025">
    <property type="component" value="Unassembled WGS sequence"/>
</dbReference>
<evidence type="ECO:0000256" key="2">
    <source>
        <dbReference type="ARBA" id="ARBA00022898"/>
    </source>
</evidence>
<organism evidence="6 7">
    <name type="scientific">Chryseobacterium turcicum</name>
    <dbReference type="NCBI Taxonomy" id="2898076"/>
    <lineage>
        <taxon>Bacteria</taxon>
        <taxon>Pseudomonadati</taxon>
        <taxon>Bacteroidota</taxon>
        <taxon>Flavobacteriia</taxon>
        <taxon>Flavobacteriales</taxon>
        <taxon>Weeksellaceae</taxon>
        <taxon>Chryseobacterium group</taxon>
        <taxon>Chryseobacterium</taxon>
    </lineage>
</organism>
<dbReference type="InterPro" id="IPR015421">
    <property type="entry name" value="PyrdxlP-dep_Trfase_major"/>
</dbReference>
<dbReference type="PANTHER" id="PTHR43586">
    <property type="entry name" value="CYSTEINE DESULFURASE"/>
    <property type="match status" value="1"/>
</dbReference>
<dbReference type="AlphaFoldDB" id="A0A9Q3YYV0"/>
<proteinExistence type="inferred from homology"/>
<dbReference type="PANTHER" id="PTHR43586:SF24">
    <property type="entry name" value="BLR4730 PROTEIN"/>
    <property type="match status" value="1"/>
</dbReference>
<evidence type="ECO:0000256" key="4">
    <source>
        <dbReference type="RuleBase" id="RU004504"/>
    </source>
</evidence>
<reference evidence="6" key="1">
    <citation type="submission" date="2021-11" db="EMBL/GenBank/DDBJ databases">
        <title>Description of novel Chryseobacterium species.</title>
        <authorList>
            <person name="Saticioglu I.B."/>
            <person name="Ay H."/>
            <person name="Altun S."/>
            <person name="Duman M."/>
        </authorList>
    </citation>
    <scope>NUCLEOTIDE SEQUENCE</scope>
    <source>
        <strain evidence="6">C-17</strain>
    </source>
</reference>
<gene>
    <name evidence="6" type="ORF">LO744_09490</name>
</gene>
<keyword evidence="6" id="KW-0808">Transferase</keyword>
<evidence type="ECO:0000313" key="6">
    <source>
        <dbReference type="EMBL" id="MCD1117090.1"/>
    </source>
</evidence>
<evidence type="ECO:0000313" key="7">
    <source>
        <dbReference type="Proteomes" id="UP001108025"/>
    </source>
</evidence>
<feature type="domain" description="Aminotransferase class V" evidence="5">
    <location>
        <begin position="19"/>
        <end position="383"/>
    </location>
</feature>
<evidence type="ECO:0000256" key="3">
    <source>
        <dbReference type="RuleBase" id="RU004075"/>
    </source>
</evidence>
<comment type="similarity">
    <text evidence="3">Belongs to the class-V pyridoxal-phosphate-dependent aminotransferase family.</text>
</comment>
<protein>
    <submittedName>
        <fullName evidence="6">Aminotransferase class V-fold PLP-dependent enzyme</fullName>
    </submittedName>
</protein>